<dbReference type="InterPro" id="IPR015943">
    <property type="entry name" value="WD40/YVTN_repeat-like_dom_sf"/>
</dbReference>
<dbReference type="RefSeq" id="WP_094454488.1">
    <property type="nucleotide sequence ID" value="NZ_NMVJ01000007.1"/>
</dbReference>
<proteinExistence type="predicted"/>
<keyword evidence="3" id="KW-1185">Reference proteome</keyword>
<organism evidence="2 3">
    <name type="scientific">Parenemella sanctibonifatiensis</name>
    <dbReference type="NCBI Taxonomy" id="2016505"/>
    <lineage>
        <taxon>Bacteria</taxon>
        <taxon>Bacillati</taxon>
        <taxon>Actinomycetota</taxon>
        <taxon>Actinomycetes</taxon>
        <taxon>Propionibacteriales</taxon>
        <taxon>Propionibacteriaceae</taxon>
        <taxon>Parenemella</taxon>
    </lineage>
</organism>
<name>A0A255EQB4_9ACTN</name>
<feature type="chain" id="PRO_5038492020" description="CBM-cenC domain-containing protein" evidence="1">
    <location>
        <begin position="28"/>
        <end position="791"/>
    </location>
</feature>
<dbReference type="SUPFAM" id="SSF63829">
    <property type="entry name" value="Calcium-dependent phosphotriesterase"/>
    <property type="match status" value="2"/>
</dbReference>
<dbReference type="PROSITE" id="PS51318">
    <property type="entry name" value="TAT"/>
    <property type="match status" value="1"/>
</dbReference>
<dbReference type="EMBL" id="NMVJ01000007">
    <property type="protein sequence ID" value="OYN90313.1"/>
    <property type="molecule type" value="Genomic_DNA"/>
</dbReference>
<accession>A0A255EQB4</accession>
<dbReference type="Gene3D" id="2.130.10.10">
    <property type="entry name" value="YVTN repeat-like/Quinoprotein amine dehydrogenase"/>
    <property type="match status" value="1"/>
</dbReference>
<dbReference type="Gene3D" id="2.60.120.260">
    <property type="entry name" value="Galactose-binding domain-like"/>
    <property type="match status" value="1"/>
</dbReference>
<dbReference type="OrthoDB" id="57332at2"/>
<protein>
    <recommendedName>
        <fullName evidence="4">CBM-cenC domain-containing protein</fullName>
    </recommendedName>
</protein>
<comment type="caution">
    <text evidence="2">The sequence shown here is derived from an EMBL/GenBank/DDBJ whole genome shotgun (WGS) entry which is preliminary data.</text>
</comment>
<evidence type="ECO:0008006" key="4">
    <source>
        <dbReference type="Google" id="ProtNLM"/>
    </source>
</evidence>
<gene>
    <name evidence="2" type="ORF">CGZ91_09145</name>
</gene>
<dbReference type="AlphaFoldDB" id="A0A255EQB4"/>
<evidence type="ECO:0000256" key="1">
    <source>
        <dbReference type="SAM" id="SignalP"/>
    </source>
</evidence>
<evidence type="ECO:0000313" key="2">
    <source>
        <dbReference type="EMBL" id="OYN90313.1"/>
    </source>
</evidence>
<feature type="signal peptide" evidence="1">
    <location>
        <begin position="1"/>
        <end position="27"/>
    </location>
</feature>
<evidence type="ECO:0000313" key="3">
    <source>
        <dbReference type="Proteomes" id="UP000216300"/>
    </source>
</evidence>
<reference evidence="2 3" key="1">
    <citation type="submission" date="2017-07" db="EMBL/GenBank/DDBJ databases">
        <title>Draft whole genome sequences of clinical Proprionibacteriaceae strains.</title>
        <authorList>
            <person name="Bernier A.-M."/>
            <person name="Bernard K."/>
            <person name="Domingo M.-C."/>
        </authorList>
    </citation>
    <scope>NUCLEOTIDE SEQUENCE [LARGE SCALE GENOMIC DNA]</scope>
    <source>
        <strain evidence="2 3">NML 150081</strain>
    </source>
</reference>
<dbReference type="InterPro" id="IPR006311">
    <property type="entry name" value="TAT_signal"/>
</dbReference>
<sequence length="791" mass="84210">MVNADTTLSRRAVLQLAGAGAVTVATAAAWLPEAGAAATVTARALSNPGFEEAGTAIPGWQSVTGADAFSITTEVAAEGGQALRVSATGAARLRSSSVQITPGQYYAVLVQGWWTAGAPELTLRFLDADGAEVAARDRSHAGLKADQWYWLSVAGHAPEGAATAYVTIGAAAAATFVADDVRLVETAPKVETFAYAVEEIAVTGMTRHDDRHYVVTRNQTPAQLGEYDRGTGELTGQWELSEGIGAWTPVATEEAIFLATFTGGAIHRLDLGTREVSTVGHFTEDDVTVYGMVMAADGNLYCVTYPDCALWRVDPATGAGERVAELGEGELYGRGIATEGNDIVVCTTSPGGVYHYDISSGALTDITPGDRSAFIAVGIRDGKVWATYGPRVVEFTLTGEVLRRWQLAGSQIDTMGVLEDGSVAVWMRPTGHVHRLAPDAEEFEDLGTPAAEQEGRALILEADGRLGGLAGNGLLWSWSAAGFDTDDLNLSDLVGSTVVQHLCVMPNGMVATSGTDVHIHRRPRSGERAVRVPFAGTPMRLAYGDGALWAATYPRTEVYRIQPGSWLTERIGAIGNGQYRPYAMHYDEGRNAMVIATEPSSIPAGGAVTVVDLVSREFTSWVAPLGGQAVIHATAGERTFLSGGLSDEPPLVGEIDLDTGEVAWTVAPLPHLRTIESTVLHEGLLYGVARGNEWFAIDVDSHQVVHTGWLSGTHSYGNVAVQQGRVVLPTHRSLVFELDVNKRDAQVLAEGGEESWRRPPQFGFDRRGTGAWGLSDLRLARWDLSADHLPQ</sequence>
<keyword evidence="1" id="KW-0732">Signal</keyword>
<dbReference type="Proteomes" id="UP000216300">
    <property type="component" value="Unassembled WGS sequence"/>
</dbReference>